<dbReference type="Proteomes" id="UP000722336">
    <property type="component" value="Unassembled WGS sequence"/>
</dbReference>
<keyword evidence="1" id="KW-1133">Transmembrane helix</keyword>
<dbReference type="Pfam" id="PF10011">
    <property type="entry name" value="DUF2254"/>
    <property type="match status" value="1"/>
</dbReference>
<proteinExistence type="predicted"/>
<evidence type="ECO:0000313" key="2">
    <source>
        <dbReference type="EMBL" id="MBV7255930.1"/>
    </source>
</evidence>
<feature type="transmembrane region" description="Helical" evidence="1">
    <location>
        <begin position="66"/>
        <end position="90"/>
    </location>
</feature>
<keyword evidence="1" id="KW-0472">Membrane</keyword>
<reference evidence="2 3" key="1">
    <citation type="submission" date="2021-04" db="EMBL/GenBank/DDBJ databases">
        <authorList>
            <person name="Pira H."/>
            <person name="Risdian C."/>
            <person name="Wink J."/>
        </authorList>
    </citation>
    <scope>NUCLEOTIDE SEQUENCE [LARGE SCALE GENOMIC DNA]</scope>
    <source>
        <strain evidence="2 3">WHA3</strain>
    </source>
</reference>
<dbReference type="RefSeq" id="WP_218444333.1">
    <property type="nucleotide sequence ID" value="NZ_JAGSPA010000001.1"/>
</dbReference>
<evidence type="ECO:0000313" key="3">
    <source>
        <dbReference type="Proteomes" id="UP000722336"/>
    </source>
</evidence>
<accession>A0ABS6SCH8</accession>
<feature type="transmembrane region" description="Helical" evidence="1">
    <location>
        <begin position="141"/>
        <end position="164"/>
    </location>
</feature>
<name>A0ABS6SCH8_9SPHN</name>
<keyword evidence="1" id="KW-0812">Transmembrane</keyword>
<gene>
    <name evidence="2" type="ORF">KCG44_03935</name>
</gene>
<protein>
    <submittedName>
        <fullName evidence="2">DUF2254 domain-containing protein</fullName>
    </submittedName>
</protein>
<sequence length="457" mass="47952">MVDHGAKIIDWLSQLKSSYGFVPALMTVGTIVVAIAALSAPAAWGAAIASFLGLPPAPDAEAMRDLMSLIAGATIGTGAVAFSVIVAASINAAGQYGPRLLTNFLADRATQITLGVFVSSFVYAILVYAAIREDAGGDVSIYGLAGMIGMTYALGSVAALIFFLHHAPSALRINQAISKIGESLLRNVSTRFPANCAFAVNEMDMAAARRTYDARADAVPLRANQAGLVSIIDGGKLCEAAARVGALVTLRIRPGVFQVPGQVIADIHFGDGKGAQLSDEALGELRSAFAIAKLRTPSQDNEFLADELTEIALRALSPGINDPFTAIACMEWLAAALGEVARTDDPVPYRRHEDGDFRLYAEPIDFAAYLQGTLSRIRQVSAANVRAAEGHMRSLALAAVGAAENKEAMRLIRDEARALVAQAELALAGPDLAAVHDAAERFEAALASTPPALDKLR</sequence>
<feature type="transmembrane region" description="Helical" evidence="1">
    <location>
        <begin position="21"/>
        <end position="54"/>
    </location>
</feature>
<comment type="caution">
    <text evidence="2">The sequence shown here is derived from an EMBL/GenBank/DDBJ whole genome shotgun (WGS) entry which is preliminary data.</text>
</comment>
<evidence type="ECO:0000256" key="1">
    <source>
        <dbReference type="SAM" id="Phobius"/>
    </source>
</evidence>
<dbReference type="InterPro" id="IPR018723">
    <property type="entry name" value="DUF2254_membrane"/>
</dbReference>
<feature type="transmembrane region" description="Helical" evidence="1">
    <location>
        <begin position="110"/>
        <end position="129"/>
    </location>
</feature>
<dbReference type="EMBL" id="JAGSPA010000001">
    <property type="protein sequence ID" value="MBV7255930.1"/>
    <property type="molecule type" value="Genomic_DNA"/>
</dbReference>
<keyword evidence="3" id="KW-1185">Reference proteome</keyword>
<organism evidence="2 3">
    <name type="scientific">Pacificimonas pallii</name>
    <dbReference type="NCBI Taxonomy" id="2827236"/>
    <lineage>
        <taxon>Bacteria</taxon>
        <taxon>Pseudomonadati</taxon>
        <taxon>Pseudomonadota</taxon>
        <taxon>Alphaproteobacteria</taxon>
        <taxon>Sphingomonadales</taxon>
        <taxon>Sphingosinicellaceae</taxon>
        <taxon>Pacificimonas</taxon>
    </lineage>
</organism>